<protein>
    <submittedName>
        <fullName evidence="1">Uncharacterized protein</fullName>
    </submittedName>
</protein>
<gene>
    <name evidence="1" type="ORF">AA309_02960</name>
</gene>
<name>A0A0H1RPF1_9HYPH</name>
<comment type="caution">
    <text evidence="1">The sequence shown here is derived from an EMBL/GenBank/DDBJ whole genome shotgun (WGS) entry which is preliminary data.</text>
</comment>
<accession>A0A0H1RPF1</accession>
<keyword evidence="2" id="KW-1185">Reference proteome</keyword>
<sequence length="69" mass="7092">MVLREVFPRSPEWIEIGMVAASGGSGIGTRIAIKAGEIEAGSGVGVGAIENEIVITRPAVTRTVSVKLS</sequence>
<dbReference type="PATRIC" id="fig|1225564.3.peg.333"/>
<reference evidence="1 2" key="1">
    <citation type="submission" date="2015-05" db="EMBL/GenBank/DDBJ databases">
        <title>Draft genome sequence of Microvirga vignae strain BR3299, a novel nitrogen fixing bacteria isolated from Brazil semi-aired region.</title>
        <authorList>
            <person name="Zilli J.E."/>
            <person name="Passos S.R."/>
            <person name="Leite J."/>
            <person name="Baldani J.I."/>
            <person name="Xavier G.R."/>
            <person name="Rumjaneck N.G."/>
            <person name="Simoes-Araujo J.L."/>
        </authorList>
    </citation>
    <scope>NUCLEOTIDE SEQUENCE [LARGE SCALE GENOMIC DNA]</scope>
    <source>
        <strain evidence="1 2">BR3299</strain>
    </source>
</reference>
<proteinExistence type="predicted"/>
<evidence type="ECO:0000313" key="1">
    <source>
        <dbReference type="EMBL" id="KLK94547.1"/>
    </source>
</evidence>
<dbReference type="Proteomes" id="UP000035489">
    <property type="component" value="Unassembled WGS sequence"/>
</dbReference>
<organism evidence="1 2">
    <name type="scientific">Microvirga vignae</name>
    <dbReference type="NCBI Taxonomy" id="1225564"/>
    <lineage>
        <taxon>Bacteria</taxon>
        <taxon>Pseudomonadati</taxon>
        <taxon>Pseudomonadota</taxon>
        <taxon>Alphaproteobacteria</taxon>
        <taxon>Hyphomicrobiales</taxon>
        <taxon>Methylobacteriaceae</taxon>
        <taxon>Microvirga</taxon>
    </lineage>
</organism>
<evidence type="ECO:0000313" key="2">
    <source>
        <dbReference type="Proteomes" id="UP000035489"/>
    </source>
</evidence>
<dbReference type="AlphaFoldDB" id="A0A0H1RPF1"/>
<dbReference type="EMBL" id="LCYG01000011">
    <property type="protein sequence ID" value="KLK94547.1"/>
    <property type="molecule type" value="Genomic_DNA"/>
</dbReference>